<evidence type="ECO:0000313" key="5">
    <source>
        <dbReference type="EMBL" id="KAH7042735.1"/>
    </source>
</evidence>
<evidence type="ECO:0000256" key="1">
    <source>
        <dbReference type="ARBA" id="ARBA00010139"/>
    </source>
</evidence>
<dbReference type="PANTHER" id="PTHR42877:SF6">
    <property type="entry name" value="MONOOXYGENASE, PUTATIVE (AFU_ORTHOLOGUE AFUA_3G15050)-RELATED"/>
    <property type="match status" value="1"/>
</dbReference>
<keyword evidence="6" id="KW-1185">Reference proteome</keyword>
<dbReference type="Gene3D" id="3.50.50.60">
    <property type="entry name" value="FAD/NAD(P)-binding domain"/>
    <property type="match status" value="2"/>
</dbReference>
<dbReference type="InterPro" id="IPR020946">
    <property type="entry name" value="Flavin_mOase-like"/>
</dbReference>
<dbReference type="PANTHER" id="PTHR42877">
    <property type="entry name" value="L-ORNITHINE N(5)-MONOOXYGENASE-RELATED"/>
    <property type="match status" value="1"/>
</dbReference>
<dbReference type="InterPro" id="IPR036188">
    <property type="entry name" value="FAD/NAD-bd_sf"/>
</dbReference>
<dbReference type="InterPro" id="IPR051209">
    <property type="entry name" value="FAD-bind_Monooxygenase_sf"/>
</dbReference>
<protein>
    <submittedName>
        <fullName evidence="5">Cyclohexanone monooxygenase</fullName>
    </submittedName>
</protein>
<dbReference type="SUPFAM" id="SSF51905">
    <property type="entry name" value="FAD/NAD(P)-binding domain"/>
    <property type="match status" value="2"/>
</dbReference>
<organism evidence="5 6">
    <name type="scientific">Macrophomina phaseolina</name>
    <dbReference type="NCBI Taxonomy" id="35725"/>
    <lineage>
        <taxon>Eukaryota</taxon>
        <taxon>Fungi</taxon>
        <taxon>Dikarya</taxon>
        <taxon>Ascomycota</taxon>
        <taxon>Pezizomycotina</taxon>
        <taxon>Dothideomycetes</taxon>
        <taxon>Dothideomycetes incertae sedis</taxon>
        <taxon>Botryosphaeriales</taxon>
        <taxon>Botryosphaeriaceae</taxon>
        <taxon>Macrophomina</taxon>
    </lineage>
</organism>
<evidence type="ECO:0000313" key="6">
    <source>
        <dbReference type="Proteomes" id="UP000774617"/>
    </source>
</evidence>
<comment type="similarity">
    <text evidence="1">Belongs to the FAD-binding monooxygenase family.</text>
</comment>
<sequence>MATRGPCTAVYRRVNRHAPPVLGSTFRIPQKTKKETSTMATEIYVPDARDGHLPVEPKSAYVPAVAEVPASPPVANGVNLPYPRLKRADGTVSDFKIEDRPIDDVKKLRVAVIGTGLSGVTAAALLPAKVPGIELTVLEKNADVGGTWYENVYPGVRCDVPAVAYQSTFEPKSDWSDEFARGGEIRDYWQGIARKYGVYEKTQFKTNVQRADWDRSRSQWKLTLEELDTGEVREEFYDFLIPAIGHFNAWKIPEYPGIETYKGVLRHSSNWDPSFDPTGKSIAVIGNGASGIQVVPELQRVAKHLDHYARSPTWIAGSLGGRDRQSEAMPFSKQQLEDFKDPQKFLAYRKALEETYWRRFNSVFKESPENKHARDTFVNLMAQRLKDKPELLEQIVPAFNPHCRRLTPGPGYLEALTKDNVDFIRTPIARFTETGIETEDGVHRPVDAVICSTGANVSFAPPFPIVSGEYDLSRDWLHDGKFGFPYSYLGLGVPGFPNLLFLYGPNAGAVAGTVPHGVEVQATYIARLLRKVSRQHIATAEPSRAATDDFTDYCDAFFPQTVFSENCKSWYNGGRAGARVHGVWPGSGAHVTFVRQEPRWEDWVWGYGEGGEKRNRFAYLGNGKTKKEQDPESDLLAWLKTPEEVDLRTLHENWWEVV</sequence>
<accession>A0ABQ8G2C5</accession>
<proteinExistence type="inferred from homology"/>
<name>A0ABQ8G2C5_9PEZI</name>
<reference evidence="5 6" key="1">
    <citation type="journal article" date="2021" name="Nat. Commun.">
        <title>Genetic determinants of endophytism in the Arabidopsis root mycobiome.</title>
        <authorList>
            <person name="Mesny F."/>
            <person name="Miyauchi S."/>
            <person name="Thiergart T."/>
            <person name="Pickel B."/>
            <person name="Atanasova L."/>
            <person name="Karlsson M."/>
            <person name="Huettel B."/>
            <person name="Barry K.W."/>
            <person name="Haridas S."/>
            <person name="Chen C."/>
            <person name="Bauer D."/>
            <person name="Andreopoulos W."/>
            <person name="Pangilinan J."/>
            <person name="LaButti K."/>
            <person name="Riley R."/>
            <person name="Lipzen A."/>
            <person name="Clum A."/>
            <person name="Drula E."/>
            <person name="Henrissat B."/>
            <person name="Kohler A."/>
            <person name="Grigoriev I.V."/>
            <person name="Martin F.M."/>
            <person name="Hacquard S."/>
        </authorList>
    </citation>
    <scope>NUCLEOTIDE SEQUENCE [LARGE SCALE GENOMIC DNA]</scope>
    <source>
        <strain evidence="5 6">MPI-SDFR-AT-0080</strain>
    </source>
</reference>
<evidence type="ECO:0000256" key="4">
    <source>
        <dbReference type="ARBA" id="ARBA00023002"/>
    </source>
</evidence>
<keyword evidence="5" id="KW-0503">Monooxygenase</keyword>
<gene>
    <name evidence="5" type="ORF">B0J12DRAFT_604932</name>
</gene>
<evidence type="ECO:0000256" key="3">
    <source>
        <dbReference type="ARBA" id="ARBA00022827"/>
    </source>
</evidence>
<keyword evidence="4" id="KW-0560">Oxidoreductase</keyword>
<keyword evidence="2" id="KW-0285">Flavoprotein</keyword>
<dbReference type="EMBL" id="JAGTJR010000024">
    <property type="protein sequence ID" value="KAH7042735.1"/>
    <property type="molecule type" value="Genomic_DNA"/>
</dbReference>
<dbReference type="GO" id="GO:0004497">
    <property type="term" value="F:monooxygenase activity"/>
    <property type="evidence" value="ECO:0007669"/>
    <property type="project" value="UniProtKB-KW"/>
</dbReference>
<evidence type="ECO:0000256" key="2">
    <source>
        <dbReference type="ARBA" id="ARBA00022630"/>
    </source>
</evidence>
<keyword evidence="3" id="KW-0274">FAD</keyword>
<dbReference type="Proteomes" id="UP000774617">
    <property type="component" value="Unassembled WGS sequence"/>
</dbReference>
<comment type="caution">
    <text evidence="5">The sequence shown here is derived from an EMBL/GenBank/DDBJ whole genome shotgun (WGS) entry which is preliminary data.</text>
</comment>
<dbReference type="Pfam" id="PF00743">
    <property type="entry name" value="FMO-like"/>
    <property type="match status" value="1"/>
</dbReference>